<evidence type="ECO:0000313" key="4">
    <source>
        <dbReference type="Proteomes" id="UP001500420"/>
    </source>
</evidence>
<evidence type="ECO:0000259" key="2">
    <source>
        <dbReference type="Pfam" id="PF01243"/>
    </source>
</evidence>
<dbReference type="GO" id="GO:0070967">
    <property type="term" value="F:coenzyme F420 binding"/>
    <property type="evidence" value="ECO:0007669"/>
    <property type="project" value="TreeGrafter"/>
</dbReference>
<dbReference type="EMBL" id="BAAADV010000004">
    <property type="protein sequence ID" value="GAA0674132.1"/>
    <property type="molecule type" value="Genomic_DNA"/>
</dbReference>
<reference evidence="3 4" key="1">
    <citation type="journal article" date="2019" name="Int. J. Syst. Evol. Microbiol.">
        <title>The Global Catalogue of Microorganisms (GCM) 10K type strain sequencing project: providing services to taxonomists for standard genome sequencing and annotation.</title>
        <authorList>
            <consortium name="The Broad Institute Genomics Platform"/>
            <consortium name="The Broad Institute Genome Sequencing Center for Infectious Disease"/>
            <person name="Wu L."/>
            <person name="Ma J."/>
        </authorList>
    </citation>
    <scope>NUCLEOTIDE SEQUENCE [LARGE SCALE GENOMIC DNA]</scope>
    <source>
        <strain evidence="3 4">JCM 16328</strain>
    </source>
</reference>
<dbReference type="GO" id="GO:0016627">
    <property type="term" value="F:oxidoreductase activity, acting on the CH-CH group of donors"/>
    <property type="evidence" value="ECO:0007669"/>
    <property type="project" value="TreeGrafter"/>
</dbReference>
<dbReference type="PANTHER" id="PTHR35176:SF6">
    <property type="entry name" value="HEME OXYGENASE HI_0854-RELATED"/>
    <property type="match status" value="1"/>
</dbReference>
<protein>
    <recommendedName>
        <fullName evidence="2">Pyridoxamine 5'-phosphate oxidase N-terminal domain-containing protein</fullName>
    </recommendedName>
</protein>
<keyword evidence="4" id="KW-1185">Reference proteome</keyword>
<dbReference type="InterPro" id="IPR011576">
    <property type="entry name" value="Pyridox_Oxase_N"/>
</dbReference>
<feature type="domain" description="Pyridoxamine 5'-phosphate oxidase N-terminal" evidence="2">
    <location>
        <begin position="7"/>
        <end position="110"/>
    </location>
</feature>
<comment type="caution">
    <text evidence="3">The sequence shown here is derived from an EMBL/GenBank/DDBJ whole genome shotgun (WGS) entry which is preliminary data.</text>
</comment>
<accession>A0AAV3TAV6</accession>
<gene>
    <name evidence="3" type="ORF">GCM10009020_21740</name>
</gene>
<dbReference type="Proteomes" id="UP001500420">
    <property type="component" value="Unassembled WGS sequence"/>
</dbReference>
<evidence type="ECO:0000313" key="3">
    <source>
        <dbReference type="EMBL" id="GAA0674132.1"/>
    </source>
</evidence>
<keyword evidence="1" id="KW-0560">Oxidoreductase</keyword>
<dbReference type="InterPro" id="IPR012349">
    <property type="entry name" value="Split_barrel_FMN-bd"/>
</dbReference>
<dbReference type="SUPFAM" id="SSF50475">
    <property type="entry name" value="FMN-binding split barrel"/>
    <property type="match status" value="1"/>
</dbReference>
<name>A0AAV3TAV6_9EURY</name>
<organism evidence="3 4">
    <name type="scientific">Natronoarchaeum mannanilyticum</name>
    <dbReference type="NCBI Taxonomy" id="926360"/>
    <lineage>
        <taxon>Archaea</taxon>
        <taxon>Methanobacteriati</taxon>
        <taxon>Methanobacteriota</taxon>
        <taxon>Stenosarchaea group</taxon>
        <taxon>Halobacteria</taxon>
        <taxon>Halobacteriales</taxon>
        <taxon>Natronoarchaeaceae</taxon>
    </lineage>
</organism>
<dbReference type="GO" id="GO:0005829">
    <property type="term" value="C:cytosol"/>
    <property type="evidence" value="ECO:0007669"/>
    <property type="project" value="TreeGrafter"/>
</dbReference>
<dbReference type="Pfam" id="PF01243">
    <property type="entry name" value="PNPOx_N"/>
    <property type="match status" value="1"/>
</dbReference>
<dbReference type="AlphaFoldDB" id="A0AAV3TAV6"/>
<dbReference type="RefSeq" id="WP_343774040.1">
    <property type="nucleotide sequence ID" value="NZ_BAAADV010000004.1"/>
</dbReference>
<evidence type="ECO:0000256" key="1">
    <source>
        <dbReference type="ARBA" id="ARBA00023002"/>
    </source>
</evidence>
<dbReference type="PANTHER" id="PTHR35176">
    <property type="entry name" value="HEME OXYGENASE HI_0854-RELATED"/>
    <property type="match status" value="1"/>
</dbReference>
<sequence>MADAVPERAETLLTGEPLMAHLATSVDDRPHVAPVWYDYADGVVEVLTGGRKLRDIRENPKVAISVQKAVGGDAEWMVALHGTAEIVDDEAATREAARRINAKYGASEDAYAENVLVRIDVGSAQFREY</sequence>
<dbReference type="InterPro" id="IPR052019">
    <property type="entry name" value="F420H2_bilvrd_red/Heme_oxyg"/>
</dbReference>
<dbReference type="Gene3D" id="2.30.110.10">
    <property type="entry name" value="Electron Transport, Fmn-binding Protein, Chain A"/>
    <property type="match status" value="1"/>
</dbReference>
<proteinExistence type="predicted"/>